<name>M6VF39_9LEPT</name>
<dbReference type="Proteomes" id="UP000012112">
    <property type="component" value="Unassembled WGS sequence"/>
</dbReference>
<dbReference type="EMBL" id="AKWD02000007">
    <property type="protein sequence ID" value="EMO55470.1"/>
    <property type="molecule type" value="Genomic_DNA"/>
</dbReference>
<accession>M6VF39</accession>
<organism evidence="1 2">
    <name type="scientific">Leptospira noguchii</name>
    <dbReference type="NCBI Taxonomy" id="28182"/>
    <lineage>
        <taxon>Bacteria</taxon>
        <taxon>Pseudomonadati</taxon>
        <taxon>Spirochaetota</taxon>
        <taxon>Spirochaetia</taxon>
        <taxon>Leptospirales</taxon>
        <taxon>Leptospiraceae</taxon>
        <taxon>Leptospira</taxon>
    </lineage>
</organism>
<sequence>MADLSGFALNLKKRLIAVLLKSCRSSDQKTRANSSCEN</sequence>
<dbReference type="AlphaFoldDB" id="M6VF39"/>
<comment type="caution">
    <text evidence="1">The sequence shown here is derived from an EMBL/GenBank/DDBJ whole genome shotgun (WGS) entry which is preliminary data.</text>
</comment>
<proteinExistence type="predicted"/>
<protein>
    <submittedName>
        <fullName evidence="1">Uncharacterized protein</fullName>
    </submittedName>
</protein>
<gene>
    <name evidence="1" type="ORF">LEP1GSC172_1406</name>
</gene>
<evidence type="ECO:0000313" key="2">
    <source>
        <dbReference type="Proteomes" id="UP000012112"/>
    </source>
</evidence>
<evidence type="ECO:0000313" key="1">
    <source>
        <dbReference type="EMBL" id="EMO55470.1"/>
    </source>
</evidence>
<reference evidence="1 2" key="1">
    <citation type="submission" date="2013-01" db="EMBL/GenBank/DDBJ databases">
        <authorList>
            <person name="Harkins D.M."/>
            <person name="Durkin A.S."/>
            <person name="Brinkac L.M."/>
            <person name="Haft D.H."/>
            <person name="Selengut J.D."/>
            <person name="Sanka R."/>
            <person name="DePew J."/>
            <person name="Purushe J."/>
            <person name="Matthias M.A."/>
            <person name="Vinetz J.M."/>
            <person name="Sutton G.G."/>
            <person name="Nierman W.C."/>
            <person name="Fouts D.E."/>
        </authorList>
    </citation>
    <scope>NUCLEOTIDE SEQUENCE [LARGE SCALE GENOMIC DNA]</scope>
    <source>
        <strain evidence="1 2">HAI1536</strain>
    </source>
</reference>